<dbReference type="Proteomes" id="UP001580407">
    <property type="component" value="Unassembled WGS sequence"/>
</dbReference>
<evidence type="ECO:0000256" key="2">
    <source>
        <dbReference type="ARBA" id="ARBA00023015"/>
    </source>
</evidence>
<dbReference type="InterPro" id="IPR050950">
    <property type="entry name" value="HTH-type_LysR_regulators"/>
</dbReference>
<dbReference type="Pfam" id="PF00126">
    <property type="entry name" value="HTH_1"/>
    <property type="match status" value="1"/>
</dbReference>
<dbReference type="PRINTS" id="PR00039">
    <property type="entry name" value="HTHLYSR"/>
</dbReference>
<keyword evidence="7" id="KW-1185">Reference proteome</keyword>
<dbReference type="SUPFAM" id="SSF53850">
    <property type="entry name" value="Periplasmic binding protein-like II"/>
    <property type="match status" value="1"/>
</dbReference>
<dbReference type="Gene3D" id="3.40.190.290">
    <property type="match status" value="1"/>
</dbReference>
<evidence type="ECO:0000256" key="4">
    <source>
        <dbReference type="ARBA" id="ARBA00023163"/>
    </source>
</evidence>
<dbReference type="PROSITE" id="PS50931">
    <property type="entry name" value="HTH_LYSR"/>
    <property type="match status" value="1"/>
</dbReference>
<dbReference type="EMBL" id="JBHILM010000022">
    <property type="protein sequence ID" value="MFB5682971.1"/>
    <property type="molecule type" value="Genomic_DNA"/>
</dbReference>
<feature type="domain" description="HTH lysR-type" evidence="5">
    <location>
        <begin position="1"/>
        <end position="58"/>
    </location>
</feature>
<evidence type="ECO:0000256" key="3">
    <source>
        <dbReference type="ARBA" id="ARBA00023125"/>
    </source>
</evidence>
<dbReference type="PANTHER" id="PTHR30419:SF28">
    <property type="entry name" value="HTH-TYPE TRANSCRIPTIONAL REGULATOR BSDA"/>
    <property type="match status" value="1"/>
</dbReference>
<gene>
    <name evidence="6" type="ORF">ACE3NQ_18810</name>
</gene>
<proteinExistence type="inferred from homology"/>
<dbReference type="InterPro" id="IPR036390">
    <property type="entry name" value="WH_DNA-bd_sf"/>
</dbReference>
<dbReference type="PANTHER" id="PTHR30419">
    <property type="entry name" value="HTH-TYPE TRANSCRIPTIONAL REGULATOR YBHD"/>
    <property type="match status" value="1"/>
</dbReference>
<accession>A0ABV5BB90</accession>
<dbReference type="RefSeq" id="WP_375526718.1">
    <property type="nucleotide sequence ID" value="NZ_JBHILM010000022.1"/>
</dbReference>
<keyword evidence="3" id="KW-0238">DNA-binding</keyword>
<protein>
    <submittedName>
        <fullName evidence="6">LysR family transcriptional regulator</fullName>
    </submittedName>
</protein>
<evidence type="ECO:0000256" key="1">
    <source>
        <dbReference type="ARBA" id="ARBA00009437"/>
    </source>
</evidence>
<dbReference type="Gene3D" id="1.10.10.10">
    <property type="entry name" value="Winged helix-like DNA-binding domain superfamily/Winged helix DNA-binding domain"/>
    <property type="match status" value="1"/>
</dbReference>
<comment type="caution">
    <text evidence="6">The sequence shown here is derived from an EMBL/GenBank/DDBJ whole genome shotgun (WGS) entry which is preliminary data.</text>
</comment>
<comment type="similarity">
    <text evidence="1">Belongs to the LysR transcriptional regulatory family.</text>
</comment>
<keyword evidence="2" id="KW-0805">Transcription regulation</keyword>
<dbReference type="InterPro" id="IPR036388">
    <property type="entry name" value="WH-like_DNA-bd_sf"/>
</dbReference>
<dbReference type="InterPro" id="IPR000847">
    <property type="entry name" value="LysR_HTH_N"/>
</dbReference>
<keyword evidence="4" id="KW-0804">Transcription</keyword>
<organism evidence="6 7">
    <name type="scientific">Paenibacillus terreus</name>
    <dbReference type="NCBI Taxonomy" id="1387834"/>
    <lineage>
        <taxon>Bacteria</taxon>
        <taxon>Bacillati</taxon>
        <taxon>Bacillota</taxon>
        <taxon>Bacilli</taxon>
        <taxon>Bacillales</taxon>
        <taxon>Paenibacillaceae</taxon>
        <taxon>Paenibacillus</taxon>
    </lineage>
</organism>
<dbReference type="InterPro" id="IPR005119">
    <property type="entry name" value="LysR_subst-bd"/>
</dbReference>
<dbReference type="SUPFAM" id="SSF46785">
    <property type="entry name" value="Winged helix' DNA-binding domain"/>
    <property type="match status" value="1"/>
</dbReference>
<reference evidence="6 7" key="1">
    <citation type="submission" date="2024-09" db="EMBL/GenBank/DDBJ databases">
        <authorList>
            <person name="Ruan L."/>
        </authorList>
    </citation>
    <scope>NUCLEOTIDE SEQUENCE [LARGE SCALE GENOMIC DNA]</scope>
    <source>
        <strain evidence="6 7">D33</strain>
    </source>
</reference>
<evidence type="ECO:0000313" key="7">
    <source>
        <dbReference type="Proteomes" id="UP001580407"/>
    </source>
</evidence>
<evidence type="ECO:0000259" key="5">
    <source>
        <dbReference type="PROSITE" id="PS50931"/>
    </source>
</evidence>
<evidence type="ECO:0000313" key="6">
    <source>
        <dbReference type="EMBL" id="MFB5682971.1"/>
    </source>
</evidence>
<dbReference type="Pfam" id="PF03466">
    <property type="entry name" value="LysR_substrate"/>
    <property type="match status" value="1"/>
</dbReference>
<sequence>MELLQLRYFQKVARMEHMTKAAEELRIAQPALSKTIARLEDELGMPLFDRRNRQIQLNEYGRAFLTKVDEALYALEEGKRELSDLAGADRGKISVATNALGRLTGPIKRFREQHPEVNFRILQIAPSATGDMANLLNKGEVDLCFTGAALNQPGIEEIPVLHADLYLAVPPGHRLEGRESITLQETGQESFIEYKEGHPFRAKNEELRRKAGIRPEIVCEVEEPSALMSLVQAGLGVALVPACKSDESPVALLSIPGSQRTFTIASCENRYLSLAARDFQHFLIQYYKKH</sequence>
<name>A0ABV5BB90_9BACL</name>